<organism evidence="2 3">
    <name type="scientific">Littorina saxatilis</name>
    <dbReference type="NCBI Taxonomy" id="31220"/>
    <lineage>
        <taxon>Eukaryota</taxon>
        <taxon>Metazoa</taxon>
        <taxon>Spiralia</taxon>
        <taxon>Lophotrochozoa</taxon>
        <taxon>Mollusca</taxon>
        <taxon>Gastropoda</taxon>
        <taxon>Caenogastropoda</taxon>
        <taxon>Littorinimorpha</taxon>
        <taxon>Littorinoidea</taxon>
        <taxon>Littorinidae</taxon>
        <taxon>Littorina</taxon>
    </lineage>
</organism>
<dbReference type="Gene3D" id="3.30.1330.80">
    <property type="entry name" value="Hypothetical protein, similar to alpha- acetolactate decarboxylase, domain 2"/>
    <property type="match status" value="1"/>
</dbReference>
<protein>
    <recommendedName>
        <fullName evidence="1">PPC domain-containing protein</fullName>
    </recommendedName>
</protein>
<keyword evidence="3" id="KW-1185">Reference proteome</keyword>
<accession>A0AAN9GDY3</accession>
<dbReference type="EMBL" id="JBAMIC010000008">
    <property type="protein sequence ID" value="KAK7104792.1"/>
    <property type="molecule type" value="Genomic_DNA"/>
</dbReference>
<evidence type="ECO:0000313" key="2">
    <source>
        <dbReference type="EMBL" id="KAK7104792.1"/>
    </source>
</evidence>
<reference evidence="2 3" key="1">
    <citation type="submission" date="2024-02" db="EMBL/GenBank/DDBJ databases">
        <title>Chromosome-scale genome assembly of the rough periwinkle Littorina saxatilis.</title>
        <authorList>
            <person name="De Jode A."/>
            <person name="Faria R."/>
            <person name="Formenti G."/>
            <person name="Sims Y."/>
            <person name="Smith T.P."/>
            <person name="Tracey A."/>
            <person name="Wood J.M.D."/>
            <person name="Zagrodzka Z.B."/>
            <person name="Johannesson K."/>
            <person name="Butlin R.K."/>
            <person name="Leder E.H."/>
        </authorList>
    </citation>
    <scope>NUCLEOTIDE SEQUENCE [LARGE SCALE GENOMIC DNA]</scope>
    <source>
        <strain evidence="2">Snail1</strain>
        <tissue evidence="2">Muscle</tissue>
    </source>
</reference>
<dbReference type="CDD" id="cd11378">
    <property type="entry name" value="DUF296"/>
    <property type="match status" value="1"/>
</dbReference>
<dbReference type="PANTHER" id="PTHR34988">
    <property type="entry name" value="PROTEIN, PUTATIVE-RELATED"/>
    <property type="match status" value="1"/>
</dbReference>
<name>A0AAN9GDY3_9CAEN</name>
<comment type="caution">
    <text evidence="2">The sequence shown here is derived from an EMBL/GenBank/DDBJ whole genome shotgun (WGS) entry which is preliminary data.</text>
</comment>
<proteinExistence type="predicted"/>
<feature type="domain" description="PPC" evidence="1">
    <location>
        <begin position="5"/>
        <end position="137"/>
    </location>
</feature>
<evidence type="ECO:0000313" key="3">
    <source>
        <dbReference type="Proteomes" id="UP001374579"/>
    </source>
</evidence>
<dbReference type="AlphaFoldDB" id="A0AAN9GDY3"/>
<dbReference type="SUPFAM" id="SSF117856">
    <property type="entry name" value="AF0104/ALDC/Ptd012-like"/>
    <property type="match status" value="1"/>
</dbReference>
<gene>
    <name evidence="2" type="ORF">V1264_019453</name>
</gene>
<dbReference type="InterPro" id="IPR005175">
    <property type="entry name" value="PPC_dom"/>
</dbReference>
<dbReference type="Pfam" id="PF03479">
    <property type="entry name" value="PCC"/>
    <property type="match status" value="1"/>
</dbReference>
<dbReference type="PROSITE" id="PS51742">
    <property type="entry name" value="PPC"/>
    <property type="match status" value="1"/>
</dbReference>
<evidence type="ECO:0000259" key="1">
    <source>
        <dbReference type="PROSITE" id="PS51742"/>
    </source>
</evidence>
<dbReference type="PANTHER" id="PTHR34988:SF1">
    <property type="entry name" value="DNA-BINDING PROTEIN"/>
    <property type="match status" value="1"/>
</dbReference>
<dbReference type="Proteomes" id="UP001374579">
    <property type="component" value="Unassembled WGS sequence"/>
</dbReference>
<sequence length="139" mass="14855">MAAQMGSMRCIPVRFKPAQELRQSLLDMVKSLNLKAAFVVTCVGSVTKATLRMADSSSIVTFEGPFEIVSLVGTLSGGEGGHLHISLSDSKGKVIGGHVVGNLIVHTTAEVVVGECEGVRFEREDDKETGYEELVVYAK</sequence>